<feature type="transmembrane region" description="Helical" evidence="1">
    <location>
        <begin position="305"/>
        <end position="324"/>
    </location>
</feature>
<reference evidence="3" key="1">
    <citation type="journal article" date="2019" name="Int. J. Syst. Evol. Microbiol.">
        <title>The Global Catalogue of Microorganisms (GCM) 10K type strain sequencing project: providing services to taxonomists for standard genome sequencing and annotation.</title>
        <authorList>
            <consortium name="The Broad Institute Genomics Platform"/>
            <consortium name="The Broad Institute Genome Sequencing Center for Infectious Disease"/>
            <person name="Wu L."/>
            <person name="Ma J."/>
        </authorList>
    </citation>
    <scope>NUCLEOTIDE SEQUENCE [LARGE SCALE GENOMIC DNA]</scope>
    <source>
        <strain evidence="3">CCM 8911</strain>
    </source>
</reference>
<keyword evidence="1" id="KW-0812">Transmembrane</keyword>
<evidence type="ECO:0000313" key="2">
    <source>
        <dbReference type="EMBL" id="MFD1393327.1"/>
    </source>
</evidence>
<sequence>MAGLRLDIKRMRWTWLGLFFIALFMMIYLPARHDITAWPEQPTSTSRSIRYYEESLKLPIKSYAKSSVPGMPSEQQTDLRNHYVGVAKALNRKNYRAVNRHVLAILDYGRRDPYQFSLHDSLNFQSGMVTEIPYQYLVHRRINATPLVSVRSDAVNVIAGSLGAYGFGKDFWYDRNTSLALLLCIGGMCVCFGDLFTNDYRRGTYTFVRTLPKSELGYHLKRATVLVIAISLVFLLALVVAVAAIAADPDHALGDLRYPIATVIKGDTVLIPIWQYFARWWLLVTLWAVFIAGLAFVFSHVSRSTVMCVFLLLVIAFSRQLYLLQMIPASLRTFLPVSFNVIPQLFYQAGDFGPMSTLCWAGTLIVWSLFLWGIGGIMIKFRTRATDEQKEH</sequence>
<evidence type="ECO:0000256" key="1">
    <source>
        <dbReference type="SAM" id="Phobius"/>
    </source>
</evidence>
<feature type="transmembrane region" description="Helical" evidence="1">
    <location>
        <begin position="223"/>
        <end position="247"/>
    </location>
</feature>
<feature type="transmembrane region" description="Helical" evidence="1">
    <location>
        <begin position="12"/>
        <end position="31"/>
    </location>
</feature>
<dbReference type="Proteomes" id="UP001597249">
    <property type="component" value="Unassembled WGS sequence"/>
</dbReference>
<feature type="transmembrane region" description="Helical" evidence="1">
    <location>
        <begin position="355"/>
        <end position="374"/>
    </location>
</feature>
<organism evidence="2 3">
    <name type="scientific">Lacticaseibacillus jixianensis</name>
    <dbReference type="NCBI Taxonomy" id="2486012"/>
    <lineage>
        <taxon>Bacteria</taxon>
        <taxon>Bacillati</taxon>
        <taxon>Bacillota</taxon>
        <taxon>Bacilli</taxon>
        <taxon>Lactobacillales</taxon>
        <taxon>Lactobacillaceae</taxon>
        <taxon>Lacticaseibacillus</taxon>
    </lineage>
</organism>
<gene>
    <name evidence="2" type="ORF">ACFQ3L_07045</name>
</gene>
<comment type="caution">
    <text evidence="2">The sequence shown here is derived from an EMBL/GenBank/DDBJ whole genome shotgun (WGS) entry which is preliminary data.</text>
</comment>
<feature type="transmembrane region" description="Helical" evidence="1">
    <location>
        <begin position="280"/>
        <end position="298"/>
    </location>
</feature>
<keyword evidence="1" id="KW-0472">Membrane</keyword>
<keyword evidence="1" id="KW-1133">Transmembrane helix</keyword>
<name>A0ABW4BAV9_9LACO</name>
<feature type="transmembrane region" description="Helical" evidence="1">
    <location>
        <begin position="179"/>
        <end position="197"/>
    </location>
</feature>
<accession>A0ABW4BAV9</accession>
<protein>
    <recommendedName>
        <fullName evidence="4">ABC transporter permease</fullName>
    </recommendedName>
</protein>
<evidence type="ECO:0000313" key="3">
    <source>
        <dbReference type="Proteomes" id="UP001597249"/>
    </source>
</evidence>
<keyword evidence="3" id="KW-1185">Reference proteome</keyword>
<dbReference type="RefSeq" id="WP_125585489.1">
    <property type="nucleotide sequence ID" value="NZ_JBHTMO010000022.1"/>
</dbReference>
<proteinExistence type="predicted"/>
<dbReference type="EMBL" id="JBHTMO010000022">
    <property type="protein sequence ID" value="MFD1393327.1"/>
    <property type="molecule type" value="Genomic_DNA"/>
</dbReference>
<evidence type="ECO:0008006" key="4">
    <source>
        <dbReference type="Google" id="ProtNLM"/>
    </source>
</evidence>